<accession>A0ABY2UP61</accession>
<gene>
    <name evidence="3" type="ORF">FDY93_04450</name>
</gene>
<dbReference type="Proteomes" id="UP000306791">
    <property type="component" value="Unassembled WGS sequence"/>
</dbReference>
<keyword evidence="4" id="KW-1185">Reference proteome</keyword>
<keyword evidence="2" id="KW-1133">Transmembrane helix</keyword>
<name>A0ABY2UP61_9GAMM</name>
<protein>
    <submittedName>
        <fullName evidence="3">DUF3667 domain-containing protein</fullName>
    </submittedName>
</protein>
<dbReference type="InterPro" id="IPR022134">
    <property type="entry name" value="DUF3667"/>
</dbReference>
<evidence type="ECO:0000313" key="4">
    <source>
        <dbReference type="Proteomes" id="UP000306791"/>
    </source>
</evidence>
<proteinExistence type="predicted"/>
<keyword evidence="2" id="KW-0812">Transmembrane</keyword>
<keyword evidence="2" id="KW-0472">Membrane</keyword>
<dbReference type="Pfam" id="PF12412">
    <property type="entry name" value="DUF3667"/>
    <property type="match status" value="1"/>
</dbReference>
<sequence length="404" mass="44366">MSEIASPIKPDLAAEPRSQPESAQAIPDIPSAAPNAARCGNCAEPLLGPHCYACGQPEKSLVRQFPELLGDFFGAVFGLDSRIARTFGPLLLNPGFLTNEYFAGRRVRYVSPVRLFVFLCLTAFFAAKLSSDWKTTFNFNESTTSQAMAESNLDQMEHSIATATSVEEVLRQRDLALAEIAEVARESSDVPGISGLMNGVEQIVRKHANQRIAQLDPTALQQLAEEGQIEIQPLQIDGAPSAVNAWFVRQSARLTLNISRIEKDPNLLKDALFGAIPSALFVMLPFFALSLGVLYVFKRRLYMEHLIVALHSHAFLSLALLLAVLLFDLRAWLSEPHTLPHALFNLALLALALWVPVYLLLMQKRVYRQGWPMTAMKFFVLGVVYIALLSSAAAIAGLASVASF</sequence>
<evidence type="ECO:0000256" key="1">
    <source>
        <dbReference type="SAM" id="MobiDB-lite"/>
    </source>
</evidence>
<evidence type="ECO:0000313" key="3">
    <source>
        <dbReference type="EMBL" id="TLM79351.1"/>
    </source>
</evidence>
<comment type="caution">
    <text evidence="3">The sequence shown here is derived from an EMBL/GenBank/DDBJ whole genome shotgun (WGS) entry which is preliminary data.</text>
</comment>
<evidence type="ECO:0000256" key="2">
    <source>
        <dbReference type="SAM" id="Phobius"/>
    </source>
</evidence>
<feature type="transmembrane region" description="Helical" evidence="2">
    <location>
        <begin position="339"/>
        <end position="361"/>
    </location>
</feature>
<feature type="transmembrane region" description="Helical" evidence="2">
    <location>
        <begin position="306"/>
        <end position="327"/>
    </location>
</feature>
<feature type="region of interest" description="Disordered" evidence="1">
    <location>
        <begin position="1"/>
        <end position="27"/>
    </location>
</feature>
<reference evidence="3 4" key="1">
    <citation type="submission" date="2019-05" db="EMBL/GenBank/DDBJ databases">
        <title>Microbulbifer harenosus sp. nov., an alginate-degrading bacterium isolated from coastal sand.</title>
        <authorList>
            <person name="Huang H."/>
            <person name="Mo K."/>
            <person name="Bao S."/>
        </authorList>
    </citation>
    <scope>NUCLEOTIDE SEQUENCE [LARGE SCALE GENOMIC DNA]</scope>
    <source>
        <strain evidence="3 4">HB161719</strain>
    </source>
</reference>
<feature type="transmembrane region" description="Helical" evidence="2">
    <location>
        <begin position="382"/>
        <end position="402"/>
    </location>
</feature>
<organism evidence="3 4">
    <name type="scientific">Microbulbifer harenosus</name>
    <dbReference type="NCBI Taxonomy" id="2576840"/>
    <lineage>
        <taxon>Bacteria</taxon>
        <taxon>Pseudomonadati</taxon>
        <taxon>Pseudomonadota</taxon>
        <taxon>Gammaproteobacteria</taxon>
        <taxon>Cellvibrionales</taxon>
        <taxon>Microbulbiferaceae</taxon>
        <taxon>Microbulbifer</taxon>
    </lineage>
</organism>
<dbReference type="EMBL" id="VANI01000004">
    <property type="protein sequence ID" value="TLM79351.1"/>
    <property type="molecule type" value="Genomic_DNA"/>
</dbReference>
<feature type="transmembrane region" description="Helical" evidence="2">
    <location>
        <begin position="272"/>
        <end position="297"/>
    </location>
</feature>
<dbReference type="RefSeq" id="WP_138234522.1">
    <property type="nucleotide sequence ID" value="NZ_CP185860.1"/>
</dbReference>